<reference evidence="1" key="2">
    <citation type="submission" date="2022-01" db="EMBL/GenBank/DDBJ databases">
        <authorList>
            <person name="Yamashiro T."/>
            <person name="Shiraishi A."/>
            <person name="Satake H."/>
            <person name="Nakayama K."/>
        </authorList>
    </citation>
    <scope>NUCLEOTIDE SEQUENCE</scope>
</reference>
<proteinExistence type="predicted"/>
<sequence length="79" mass="9259">MIIHDKKIVRIFLSDETLMVRINRNDGYASMVGSEQRAMLCGRIGTLERDNIRLKGMLDVERRRVDRLQCSMSYAQRDL</sequence>
<gene>
    <name evidence="1" type="ORF">Tco_0727303</name>
</gene>
<keyword evidence="2" id="KW-1185">Reference proteome</keyword>
<evidence type="ECO:0000313" key="2">
    <source>
        <dbReference type="Proteomes" id="UP001151760"/>
    </source>
</evidence>
<comment type="caution">
    <text evidence="1">The sequence shown here is derived from an EMBL/GenBank/DDBJ whole genome shotgun (WGS) entry which is preliminary data.</text>
</comment>
<organism evidence="1 2">
    <name type="scientific">Tanacetum coccineum</name>
    <dbReference type="NCBI Taxonomy" id="301880"/>
    <lineage>
        <taxon>Eukaryota</taxon>
        <taxon>Viridiplantae</taxon>
        <taxon>Streptophyta</taxon>
        <taxon>Embryophyta</taxon>
        <taxon>Tracheophyta</taxon>
        <taxon>Spermatophyta</taxon>
        <taxon>Magnoliopsida</taxon>
        <taxon>eudicotyledons</taxon>
        <taxon>Gunneridae</taxon>
        <taxon>Pentapetalae</taxon>
        <taxon>asterids</taxon>
        <taxon>campanulids</taxon>
        <taxon>Asterales</taxon>
        <taxon>Asteraceae</taxon>
        <taxon>Asteroideae</taxon>
        <taxon>Anthemideae</taxon>
        <taxon>Anthemidinae</taxon>
        <taxon>Tanacetum</taxon>
    </lineage>
</organism>
<evidence type="ECO:0008006" key="3">
    <source>
        <dbReference type="Google" id="ProtNLM"/>
    </source>
</evidence>
<dbReference type="Proteomes" id="UP001151760">
    <property type="component" value="Unassembled WGS sequence"/>
</dbReference>
<reference evidence="1" key="1">
    <citation type="journal article" date="2022" name="Int. J. Mol. Sci.">
        <title>Draft Genome of Tanacetum Coccineum: Genomic Comparison of Closely Related Tanacetum-Family Plants.</title>
        <authorList>
            <person name="Yamashiro T."/>
            <person name="Shiraishi A."/>
            <person name="Nakayama K."/>
            <person name="Satake H."/>
        </authorList>
    </citation>
    <scope>NUCLEOTIDE SEQUENCE</scope>
</reference>
<protein>
    <recommendedName>
        <fullName evidence="3">Transposase</fullName>
    </recommendedName>
</protein>
<evidence type="ECO:0000313" key="1">
    <source>
        <dbReference type="EMBL" id="GJS77422.1"/>
    </source>
</evidence>
<name>A0ABQ4YKH0_9ASTR</name>
<dbReference type="EMBL" id="BQNB010010446">
    <property type="protein sequence ID" value="GJS77422.1"/>
    <property type="molecule type" value="Genomic_DNA"/>
</dbReference>
<accession>A0ABQ4YKH0</accession>